<evidence type="ECO:0000256" key="5">
    <source>
        <dbReference type="ARBA" id="ARBA00022692"/>
    </source>
</evidence>
<evidence type="ECO:0000256" key="10">
    <source>
        <dbReference type="ARBA" id="ARBA00023180"/>
    </source>
</evidence>
<keyword evidence="8 13" id="KW-0472">Membrane</keyword>
<keyword evidence="15" id="KW-1185">Reference proteome</keyword>
<evidence type="ECO:0000256" key="13">
    <source>
        <dbReference type="RuleBase" id="RU361114"/>
    </source>
</evidence>
<evidence type="ECO:0000256" key="11">
    <source>
        <dbReference type="ARBA" id="ARBA00023214"/>
    </source>
</evidence>
<protein>
    <recommendedName>
        <fullName evidence="13">Protein tweety homolog</fullName>
    </recommendedName>
</protein>
<keyword evidence="3 13" id="KW-0813">Transport</keyword>
<keyword evidence="12 13" id="KW-0407">Ion channel</keyword>
<evidence type="ECO:0000256" key="9">
    <source>
        <dbReference type="ARBA" id="ARBA00023173"/>
    </source>
</evidence>
<dbReference type="InParanoid" id="T1HYX9"/>
<comment type="caution">
    <text evidence="13">Lacks conserved residue(s) required for the propagation of feature annotation.</text>
</comment>
<dbReference type="InterPro" id="IPR006990">
    <property type="entry name" value="Tweety"/>
</dbReference>
<evidence type="ECO:0000256" key="3">
    <source>
        <dbReference type="ARBA" id="ARBA00022448"/>
    </source>
</evidence>
<evidence type="ECO:0000313" key="14">
    <source>
        <dbReference type="EnsemblMetazoa" id="RPRC009249-PA"/>
    </source>
</evidence>
<comment type="similarity">
    <text evidence="2 13">Belongs to the tweety family.</text>
</comment>
<evidence type="ECO:0000256" key="8">
    <source>
        <dbReference type="ARBA" id="ARBA00023136"/>
    </source>
</evidence>
<proteinExistence type="inferred from homology"/>
<evidence type="ECO:0000256" key="6">
    <source>
        <dbReference type="ARBA" id="ARBA00022989"/>
    </source>
</evidence>
<evidence type="ECO:0000256" key="7">
    <source>
        <dbReference type="ARBA" id="ARBA00023065"/>
    </source>
</evidence>
<dbReference type="HOGENOM" id="CLU_2981560_0_0_1"/>
<evidence type="ECO:0000256" key="2">
    <source>
        <dbReference type="ARBA" id="ARBA00009849"/>
    </source>
</evidence>
<keyword evidence="4" id="KW-1003">Cell membrane</keyword>
<keyword evidence="10" id="KW-0325">Glycoprotein</keyword>
<evidence type="ECO:0000256" key="1">
    <source>
        <dbReference type="ARBA" id="ARBA00004651"/>
    </source>
</evidence>
<dbReference type="EnsemblMetazoa" id="RPRC009249-RA">
    <property type="protein sequence ID" value="RPRC009249-PA"/>
    <property type="gene ID" value="RPRC009249"/>
</dbReference>
<dbReference type="PANTHER" id="PTHR12424">
    <property type="entry name" value="TWEETY-RELATED"/>
    <property type="match status" value="1"/>
</dbReference>
<keyword evidence="7 13" id="KW-0406">Ion transport</keyword>
<dbReference type="GO" id="GO:0005229">
    <property type="term" value="F:intracellularly calcium-gated chloride channel activity"/>
    <property type="evidence" value="ECO:0007669"/>
    <property type="project" value="TreeGrafter"/>
</dbReference>
<keyword evidence="11 13" id="KW-0868">Chloride</keyword>
<dbReference type="GO" id="GO:0034707">
    <property type="term" value="C:chloride channel complex"/>
    <property type="evidence" value="ECO:0007669"/>
    <property type="project" value="UniProtKB-UniRule"/>
</dbReference>
<evidence type="ECO:0000256" key="12">
    <source>
        <dbReference type="ARBA" id="ARBA00023303"/>
    </source>
</evidence>
<dbReference type="PANTHER" id="PTHR12424:SF8">
    <property type="entry name" value="PROTEIN TWEETY"/>
    <property type="match status" value="1"/>
</dbReference>
<organism evidence="14 15">
    <name type="scientific">Rhodnius prolixus</name>
    <name type="common">Triatomid bug</name>
    <dbReference type="NCBI Taxonomy" id="13249"/>
    <lineage>
        <taxon>Eukaryota</taxon>
        <taxon>Metazoa</taxon>
        <taxon>Ecdysozoa</taxon>
        <taxon>Arthropoda</taxon>
        <taxon>Hexapoda</taxon>
        <taxon>Insecta</taxon>
        <taxon>Pterygota</taxon>
        <taxon>Neoptera</taxon>
        <taxon>Paraneoptera</taxon>
        <taxon>Hemiptera</taxon>
        <taxon>Heteroptera</taxon>
        <taxon>Panheteroptera</taxon>
        <taxon>Cimicomorpha</taxon>
        <taxon>Reduviidae</taxon>
        <taxon>Triatominae</taxon>
        <taxon>Rhodnius</taxon>
    </lineage>
</organism>
<accession>T1HYX9</accession>
<sequence>MAILSILLMFCVILLFGVARHSRCALITFSVFGLFAVIFSWLMASVYLTASVNFRPSD</sequence>
<dbReference type="Proteomes" id="UP000015103">
    <property type="component" value="Unassembled WGS sequence"/>
</dbReference>
<evidence type="ECO:0000256" key="4">
    <source>
        <dbReference type="ARBA" id="ARBA00022475"/>
    </source>
</evidence>
<dbReference type="GO" id="GO:0005886">
    <property type="term" value="C:plasma membrane"/>
    <property type="evidence" value="ECO:0007669"/>
    <property type="project" value="UniProtKB-SubCell"/>
</dbReference>
<dbReference type="EMBL" id="ACPB03022090">
    <property type="status" value="NOT_ANNOTATED_CDS"/>
    <property type="molecule type" value="Genomic_DNA"/>
</dbReference>
<comment type="subcellular location">
    <subcellularLocation>
        <location evidence="1">Cell membrane</location>
        <topology evidence="1">Multi-pass membrane protein</topology>
    </subcellularLocation>
</comment>
<name>T1HYX9_RHOPR</name>
<reference evidence="14" key="1">
    <citation type="submission" date="2015-05" db="UniProtKB">
        <authorList>
            <consortium name="EnsemblMetazoa"/>
        </authorList>
    </citation>
    <scope>IDENTIFICATION</scope>
</reference>
<keyword evidence="9 13" id="KW-0869">Chloride channel</keyword>
<dbReference type="VEuPathDB" id="VectorBase:RPRC009249"/>
<feature type="transmembrane region" description="Helical" evidence="13">
    <location>
        <begin position="30"/>
        <end position="50"/>
    </location>
</feature>
<keyword evidence="5 13" id="KW-0812">Transmembrane</keyword>
<evidence type="ECO:0000313" key="15">
    <source>
        <dbReference type="Proteomes" id="UP000015103"/>
    </source>
</evidence>
<dbReference type="Pfam" id="PF04906">
    <property type="entry name" value="Tweety"/>
    <property type="match status" value="1"/>
</dbReference>
<dbReference type="GO" id="GO:0072320">
    <property type="term" value="F:volume-sensitive chloride channel activity"/>
    <property type="evidence" value="ECO:0007669"/>
    <property type="project" value="TreeGrafter"/>
</dbReference>
<dbReference type="EMBL" id="ACPB03022091">
    <property type="status" value="NOT_ANNOTATED_CDS"/>
    <property type="molecule type" value="Genomic_DNA"/>
</dbReference>
<keyword evidence="6 13" id="KW-1133">Transmembrane helix</keyword>
<dbReference type="AlphaFoldDB" id="T1HYX9"/>
<comment type="function">
    <text evidence="13">Probable chloride channel.</text>
</comment>